<gene>
    <name evidence="1" type="ORF">ETD83_22660</name>
</gene>
<protein>
    <recommendedName>
        <fullName evidence="3">Phospholipase D-like domain-containing protein</fullName>
    </recommendedName>
</protein>
<dbReference type="EMBL" id="VCKW01000120">
    <property type="protein sequence ID" value="TMQ95292.1"/>
    <property type="molecule type" value="Genomic_DNA"/>
</dbReference>
<dbReference type="RefSeq" id="WP_138647158.1">
    <property type="nucleotide sequence ID" value="NZ_VCKW01000120.1"/>
</dbReference>
<evidence type="ECO:0000313" key="2">
    <source>
        <dbReference type="Proteomes" id="UP000309174"/>
    </source>
</evidence>
<comment type="caution">
    <text evidence="1">The sequence shown here is derived from an EMBL/GenBank/DDBJ whole genome shotgun (WGS) entry which is preliminary data.</text>
</comment>
<proteinExistence type="predicted"/>
<name>A0A5C4J7Z0_9ACTN</name>
<keyword evidence="2" id="KW-1185">Reference proteome</keyword>
<organism evidence="1 2">
    <name type="scientific">Actinomadura soli</name>
    <dbReference type="NCBI Taxonomy" id="2508997"/>
    <lineage>
        <taxon>Bacteria</taxon>
        <taxon>Bacillati</taxon>
        <taxon>Actinomycetota</taxon>
        <taxon>Actinomycetes</taxon>
        <taxon>Streptosporangiales</taxon>
        <taxon>Thermomonosporaceae</taxon>
        <taxon>Actinomadura</taxon>
    </lineage>
</organism>
<accession>A0A5C4J7Z0</accession>
<dbReference type="AlphaFoldDB" id="A0A5C4J7Z0"/>
<dbReference type="Proteomes" id="UP000309174">
    <property type="component" value="Unassembled WGS sequence"/>
</dbReference>
<evidence type="ECO:0000313" key="1">
    <source>
        <dbReference type="EMBL" id="TMQ95292.1"/>
    </source>
</evidence>
<dbReference type="OrthoDB" id="8441577at2"/>
<sequence length="176" mass="19425">MNRVIRKSSARSSHEVLDLLGALFAIELCYPGTCLWLVSPWISDVGVMDNTTGNFPALAPFGRQPARITEVLVTMAAEGTQIVVATTNDPHNDAFKRRLTVLARDLNVTANITIKTDPTGRLHTKSLTSDTYALAGSMNITYNGIHIREEQVELRTEADYVAQARMDAYDRFGGRL</sequence>
<dbReference type="SUPFAM" id="SSF56024">
    <property type="entry name" value="Phospholipase D/nuclease"/>
    <property type="match status" value="1"/>
</dbReference>
<evidence type="ECO:0008006" key="3">
    <source>
        <dbReference type="Google" id="ProtNLM"/>
    </source>
</evidence>
<dbReference type="NCBIfam" id="NF041068">
    <property type="entry name" value="DpdK"/>
    <property type="match status" value="1"/>
</dbReference>
<dbReference type="Gene3D" id="3.30.870.10">
    <property type="entry name" value="Endonuclease Chain A"/>
    <property type="match status" value="1"/>
</dbReference>
<reference evidence="1 2" key="1">
    <citation type="submission" date="2019-05" db="EMBL/GenBank/DDBJ databases">
        <title>Draft genome sequence of Actinomadura sp. 14C53.</title>
        <authorList>
            <person name="Saricaoglu S."/>
            <person name="Isik K."/>
        </authorList>
    </citation>
    <scope>NUCLEOTIDE SEQUENCE [LARGE SCALE GENOMIC DNA]</scope>
    <source>
        <strain evidence="1 2">14C53</strain>
    </source>
</reference>